<dbReference type="Gene3D" id="3.50.30.40">
    <property type="entry name" value="Ribonuclease E inhibitor RraA/RraA-like"/>
    <property type="match status" value="1"/>
</dbReference>
<evidence type="ECO:0000313" key="15">
    <source>
        <dbReference type="Proteomes" id="UP000231742"/>
    </source>
</evidence>
<protein>
    <recommendedName>
        <fullName evidence="7">Putative 4-hydroxy-4-methyl-2-oxoglutarate aldolase</fullName>
        <ecNumber evidence="6">4.1.1.112</ecNumber>
        <ecNumber evidence="5">4.1.3.17</ecNumber>
    </recommendedName>
    <alternativeName>
        <fullName evidence="11">Oxaloacetate decarboxylase</fullName>
    </alternativeName>
    <alternativeName>
        <fullName evidence="9">Regulator of ribonuclease activity homolog</fullName>
    </alternativeName>
    <alternativeName>
        <fullName evidence="10">RraA-like protein</fullName>
    </alternativeName>
</protein>
<evidence type="ECO:0000256" key="9">
    <source>
        <dbReference type="ARBA" id="ARBA00029596"/>
    </source>
</evidence>
<dbReference type="PANTHER" id="PTHR33254:SF4">
    <property type="entry name" value="4-HYDROXY-4-METHYL-2-OXOGLUTARATE ALDOLASE 3-RELATED"/>
    <property type="match status" value="1"/>
</dbReference>
<evidence type="ECO:0000313" key="14">
    <source>
        <dbReference type="EMBL" id="PJJ81148.1"/>
    </source>
</evidence>
<evidence type="ECO:0000256" key="2">
    <source>
        <dbReference type="ARBA" id="ARBA00001968"/>
    </source>
</evidence>
<dbReference type="SUPFAM" id="SSF89562">
    <property type="entry name" value="RraA-like"/>
    <property type="match status" value="1"/>
</dbReference>
<dbReference type="GO" id="GO:0008948">
    <property type="term" value="F:oxaloacetate decarboxylase activity"/>
    <property type="evidence" value="ECO:0007669"/>
    <property type="project" value="UniProtKB-EC"/>
</dbReference>
<comment type="cofactor">
    <cofactor evidence="2">
        <name>a divalent metal cation</name>
        <dbReference type="ChEBI" id="CHEBI:60240"/>
    </cofactor>
</comment>
<dbReference type="PANTHER" id="PTHR33254">
    <property type="entry name" value="4-HYDROXY-4-METHYL-2-OXOGLUTARATE ALDOLASE 3-RELATED"/>
    <property type="match status" value="1"/>
</dbReference>
<comment type="similarity">
    <text evidence="3">Belongs to the class II aldolase/RraA-like family.</text>
</comment>
<keyword evidence="13" id="KW-0479">Metal-binding</keyword>
<dbReference type="InterPro" id="IPR005493">
    <property type="entry name" value="RraA/RraA-like"/>
</dbReference>
<feature type="binding site" evidence="13">
    <location>
        <position position="122"/>
    </location>
    <ligand>
        <name>substrate</name>
    </ligand>
</feature>
<comment type="catalytic activity">
    <reaction evidence="1">
        <text>4-hydroxy-4-methyl-2-oxoglutarate = 2 pyruvate</text>
        <dbReference type="Rhea" id="RHEA:22748"/>
        <dbReference type="ChEBI" id="CHEBI:15361"/>
        <dbReference type="ChEBI" id="CHEBI:58276"/>
        <dbReference type="EC" id="4.1.3.17"/>
    </reaction>
</comment>
<comment type="catalytic activity">
    <reaction evidence="12">
        <text>oxaloacetate + H(+) = pyruvate + CO2</text>
        <dbReference type="Rhea" id="RHEA:15641"/>
        <dbReference type="ChEBI" id="CHEBI:15361"/>
        <dbReference type="ChEBI" id="CHEBI:15378"/>
        <dbReference type="ChEBI" id="CHEBI:16452"/>
        <dbReference type="ChEBI" id="CHEBI:16526"/>
        <dbReference type="EC" id="4.1.1.112"/>
    </reaction>
</comment>
<evidence type="ECO:0000256" key="12">
    <source>
        <dbReference type="ARBA" id="ARBA00047973"/>
    </source>
</evidence>
<dbReference type="EC" id="4.1.1.112" evidence="6"/>
<evidence type="ECO:0000256" key="1">
    <source>
        <dbReference type="ARBA" id="ARBA00001342"/>
    </source>
</evidence>
<feature type="binding site" evidence="13">
    <location>
        <position position="123"/>
    </location>
    <ligand>
        <name>substrate</name>
    </ligand>
</feature>
<dbReference type="AlphaFoldDB" id="A0A2M9D687"/>
<reference evidence="14 15" key="1">
    <citation type="submission" date="2017-11" db="EMBL/GenBank/DDBJ databases">
        <title>Genomic Encyclopedia of Archaeal and Bacterial Type Strains, Phase II (KMG-II): From Individual Species to Whole Genera.</title>
        <authorList>
            <person name="Goeker M."/>
        </authorList>
    </citation>
    <scope>NUCLEOTIDE SEQUENCE [LARGE SCALE GENOMIC DNA]</scope>
    <source>
        <strain evidence="14 15">DSM 16400</strain>
    </source>
</reference>
<dbReference type="EC" id="4.1.3.17" evidence="5"/>
<accession>A0A2M9D687</accession>
<comment type="subunit">
    <text evidence="4">Homotrimer.</text>
</comment>
<comment type="caution">
    <text evidence="14">The sequence shown here is derived from an EMBL/GenBank/DDBJ whole genome shotgun (WGS) entry which is preliminary data.</text>
</comment>
<dbReference type="RefSeq" id="WP_100387859.1">
    <property type="nucleotide sequence ID" value="NZ_BMZU01000001.1"/>
</dbReference>
<comment type="cofactor">
    <cofactor evidence="13">
        <name>Mg(2+)</name>
        <dbReference type="ChEBI" id="CHEBI:18420"/>
    </cofactor>
</comment>
<dbReference type="OrthoDB" id="9805307at2"/>
<evidence type="ECO:0000256" key="13">
    <source>
        <dbReference type="PIRSR" id="PIRSR605493-1"/>
    </source>
</evidence>
<keyword evidence="15" id="KW-1185">Reference proteome</keyword>
<comment type="function">
    <text evidence="8">Catalyzes the aldol cleavage of 4-hydroxy-4-methyl-2-oxoglutarate (HMG) into 2 molecules of pyruvate. Also contains a secondary oxaloacetate (OAA) decarboxylase activity due to the common pyruvate enolate transition state formed following C-C bond cleavage in the retro-aldol and decarboxylation reactions.</text>
</comment>
<evidence type="ECO:0000256" key="10">
    <source>
        <dbReference type="ARBA" id="ARBA00030169"/>
    </source>
</evidence>
<dbReference type="Proteomes" id="UP000231742">
    <property type="component" value="Unassembled WGS sequence"/>
</dbReference>
<dbReference type="GO" id="GO:0047443">
    <property type="term" value="F:4-hydroxy-4-methyl-2-oxoglutarate aldolase activity"/>
    <property type="evidence" value="ECO:0007669"/>
    <property type="project" value="UniProtKB-EC"/>
</dbReference>
<sequence>MSSANPGFTPLPGDERLTTAILSDSCDESGLRNQVLKQRLAPITPGSRAFGRARTVRFAPALESDLDDPYKESIDFIDGIGAGQMIVIATDNSNDSGFWGELFSAAALGAKASGVITDGNLRDTDKIAELGFPSFSRSRRPIDFRARMRVIASDVVVELGGVLIAPGDLVMADDDGAVVIPQSHEDEVLTRARTRAANESTVLAELLAGDSLRTVWERHGIL</sequence>
<evidence type="ECO:0000256" key="11">
    <source>
        <dbReference type="ARBA" id="ARBA00032305"/>
    </source>
</evidence>
<keyword evidence="13" id="KW-0460">Magnesium</keyword>
<evidence type="ECO:0000256" key="8">
    <source>
        <dbReference type="ARBA" id="ARBA00025046"/>
    </source>
</evidence>
<dbReference type="GO" id="GO:0046872">
    <property type="term" value="F:metal ion binding"/>
    <property type="evidence" value="ECO:0007669"/>
    <property type="project" value="UniProtKB-KW"/>
</dbReference>
<organism evidence="14 15">
    <name type="scientific">Salinibacterium amurskyense</name>
    <dbReference type="NCBI Taxonomy" id="205941"/>
    <lineage>
        <taxon>Bacteria</taxon>
        <taxon>Bacillati</taxon>
        <taxon>Actinomycetota</taxon>
        <taxon>Actinomycetes</taxon>
        <taxon>Micrococcales</taxon>
        <taxon>Microbacteriaceae</taxon>
        <taxon>Salinibacterium</taxon>
    </lineage>
</organism>
<dbReference type="Pfam" id="PF03737">
    <property type="entry name" value="RraA-like"/>
    <property type="match status" value="1"/>
</dbReference>
<proteinExistence type="inferred from homology"/>
<gene>
    <name evidence="14" type="ORF">CLV85_0319</name>
</gene>
<evidence type="ECO:0000256" key="4">
    <source>
        <dbReference type="ARBA" id="ARBA00011233"/>
    </source>
</evidence>
<dbReference type="EMBL" id="PGFH01000001">
    <property type="protein sequence ID" value="PJJ81148.1"/>
    <property type="molecule type" value="Genomic_DNA"/>
</dbReference>
<evidence type="ECO:0000256" key="5">
    <source>
        <dbReference type="ARBA" id="ARBA00012213"/>
    </source>
</evidence>
<evidence type="ECO:0000256" key="3">
    <source>
        <dbReference type="ARBA" id="ARBA00008621"/>
    </source>
</evidence>
<dbReference type="InterPro" id="IPR036704">
    <property type="entry name" value="RraA/RraA-like_sf"/>
</dbReference>
<evidence type="ECO:0000256" key="6">
    <source>
        <dbReference type="ARBA" id="ARBA00012947"/>
    </source>
</evidence>
<evidence type="ECO:0000256" key="7">
    <source>
        <dbReference type="ARBA" id="ARBA00016549"/>
    </source>
</evidence>
<name>A0A2M9D687_9MICO</name>
<dbReference type="CDD" id="cd16841">
    <property type="entry name" value="RraA_family"/>
    <property type="match status" value="1"/>
</dbReference>